<proteinExistence type="predicted"/>
<dbReference type="AlphaFoldDB" id="A0A9P6XSS4"/>
<accession>A0A9P6XSS4</accession>
<organism evidence="1 2">
    <name type="scientific">Rhizopus oryzae</name>
    <name type="common">Mucormycosis agent</name>
    <name type="synonym">Rhizopus arrhizus var. delemar</name>
    <dbReference type="NCBI Taxonomy" id="64495"/>
    <lineage>
        <taxon>Eukaryota</taxon>
        <taxon>Fungi</taxon>
        <taxon>Fungi incertae sedis</taxon>
        <taxon>Mucoromycota</taxon>
        <taxon>Mucoromycotina</taxon>
        <taxon>Mucoromycetes</taxon>
        <taxon>Mucorales</taxon>
        <taxon>Mucorineae</taxon>
        <taxon>Rhizopodaceae</taxon>
        <taxon>Rhizopus</taxon>
    </lineage>
</organism>
<gene>
    <name evidence="1" type="ORF">G6F51_013516</name>
</gene>
<name>A0A9P6XSS4_RHIOR</name>
<comment type="caution">
    <text evidence="1">The sequence shown here is derived from an EMBL/GenBank/DDBJ whole genome shotgun (WGS) entry which is preliminary data.</text>
</comment>
<dbReference type="EMBL" id="JAANIT010005538">
    <property type="protein sequence ID" value="KAG1531451.1"/>
    <property type="molecule type" value="Genomic_DNA"/>
</dbReference>
<protein>
    <submittedName>
        <fullName evidence="1">Uncharacterized protein</fullName>
    </submittedName>
</protein>
<evidence type="ECO:0000313" key="1">
    <source>
        <dbReference type="EMBL" id="KAG1531451.1"/>
    </source>
</evidence>
<dbReference type="Proteomes" id="UP000717996">
    <property type="component" value="Unassembled WGS sequence"/>
</dbReference>
<sequence>MIALQKKCQRILRGYLPTSLLTIHLPRVESQIQALQQEITSIAILKAERIWRERGETDAGYLKKSAEQR</sequence>
<evidence type="ECO:0000313" key="2">
    <source>
        <dbReference type="Proteomes" id="UP000717996"/>
    </source>
</evidence>
<reference evidence="1" key="1">
    <citation type="journal article" date="2020" name="Microb. Genom.">
        <title>Genetic diversity of clinical and environmental Mucorales isolates obtained from an investigation of mucormycosis cases among solid organ transplant recipients.</title>
        <authorList>
            <person name="Nguyen M.H."/>
            <person name="Kaul D."/>
            <person name="Muto C."/>
            <person name="Cheng S.J."/>
            <person name="Richter R.A."/>
            <person name="Bruno V.M."/>
            <person name="Liu G."/>
            <person name="Beyhan S."/>
            <person name="Sundermann A.J."/>
            <person name="Mounaud S."/>
            <person name="Pasculle A.W."/>
            <person name="Nierman W.C."/>
            <person name="Driscoll E."/>
            <person name="Cumbie R."/>
            <person name="Clancy C.J."/>
            <person name="Dupont C.L."/>
        </authorList>
    </citation>
    <scope>NUCLEOTIDE SEQUENCE</scope>
    <source>
        <strain evidence="1">GL16</strain>
    </source>
</reference>